<reference evidence="3 4" key="1">
    <citation type="journal article" date="2016" name="Sci. Rep.">
        <title>The genome sequence of the outbreeding globe artichoke constructed de novo incorporating a phase-aware low-pass sequencing strategy of F1 progeny.</title>
        <authorList>
            <person name="Scaglione D."/>
            <person name="Reyes-Chin-Wo S."/>
            <person name="Acquadro A."/>
            <person name="Froenicke L."/>
            <person name="Portis E."/>
            <person name="Beitel C."/>
            <person name="Tirone M."/>
            <person name="Mauro R."/>
            <person name="Lo Monaco A."/>
            <person name="Mauromicale G."/>
            <person name="Faccioli P."/>
            <person name="Cattivelli L."/>
            <person name="Rieseberg L."/>
            <person name="Michelmore R."/>
            <person name="Lanteri S."/>
        </authorList>
    </citation>
    <scope>NUCLEOTIDE SEQUENCE [LARGE SCALE GENOMIC DNA]</scope>
    <source>
        <strain evidence="3">2C</strain>
    </source>
</reference>
<evidence type="ECO:0000259" key="2">
    <source>
        <dbReference type="Pfam" id="PF05695"/>
    </source>
</evidence>
<dbReference type="Pfam" id="PF05695">
    <property type="entry name" value="Ycf2"/>
    <property type="match status" value="1"/>
</dbReference>
<feature type="region of interest" description="Disordered" evidence="1">
    <location>
        <begin position="1"/>
        <end position="38"/>
    </location>
</feature>
<evidence type="ECO:0000313" key="4">
    <source>
        <dbReference type="Proteomes" id="UP000243975"/>
    </source>
</evidence>
<dbReference type="Proteomes" id="UP000243975">
    <property type="component" value="Unassembled WGS sequence"/>
</dbReference>
<dbReference type="InterPro" id="IPR056777">
    <property type="entry name" value="Ycf2_N"/>
</dbReference>
<evidence type="ECO:0000256" key="1">
    <source>
        <dbReference type="SAM" id="MobiDB-lite"/>
    </source>
</evidence>
<name>A0A103XB98_CYNCS</name>
<gene>
    <name evidence="3" type="ORF">Ccrd_025175</name>
</gene>
<dbReference type="EMBL" id="LEKV01006077">
    <property type="protein sequence ID" value="KVH87546.1"/>
    <property type="molecule type" value="Genomic_DNA"/>
</dbReference>
<accession>A0A103XB98</accession>
<protein>
    <submittedName>
        <fullName evidence="3">Uncharacterized protein family Ycf2</fullName>
    </submittedName>
</protein>
<dbReference type="Gramene" id="KVH87546">
    <property type="protein sequence ID" value="KVH87546"/>
    <property type="gene ID" value="Ccrd_025175"/>
</dbReference>
<feature type="compositionally biased region" description="Acidic residues" evidence="1">
    <location>
        <begin position="29"/>
        <end position="38"/>
    </location>
</feature>
<feature type="domain" description="Ycf2 N-terminal" evidence="2">
    <location>
        <begin position="36"/>
        <end position="70"/>
    </location>
</feature>
<comment type="caution">
    <text evidence="3">The sequence shown here is derived from an EMBL/GenBank/DDBJ whole genome shotgun (WGS) entry which is preliminary data.</text>
</comment>
<dbReference type="AlphaFoldDB" id="A0A103XB98"/>
<evidence type="ECO:0000313" key="3">
    <source>
        <dbReference type="EMBL" id="KVH87546.1"/>
    </source>
</evidence>
<keyword evidence="4" id="KW-1185">Reference proteome</keyword>
<organism evidence="3 4">
    <name type="scientific">Cynara cardunculus var. scolymus</name>
    <name type="common">Globe artichoke</name>
    <name type="synonym">Cynara scolymus</name>
    <dbReference type="NCBI Taxonomy" id="59895"/>
    <lineage>
        <taxon>Eukaryota</taxon>
        <taxon>Viridiplantae</taxon>
        <taxon>Streptophyta</taxon>
        <taxon>Embryophyta</taxon>
        <taxon>Tracheophyta</taxon>
        <taxon>Spermatophyta</taxon>
        <taxon>Magnoliopsida</taxon>
        <taxon>eudicotyledons</taxon>
        <taxon>Gunneridae</taxon>
        <taxon>Pentapetalae</taxon>
        <taxon>asterids</taxon>
        <taxon>campanulids</taxon>
        <taxon>Asterales</taxon>
        <taxon>Asteraceae</taxon>
        <taxon>Carduoideae</taxon>
        <taxon>Cardueae</taxon>
        <taxon>Carduinae</taxon>
        <taxon>Cynara</taxon>
    </lineage>
</organism>
<proteinExistence type="predicted"/>
<sequence>MRELGLFASSEEEQEQERQDVVGSNAVNDGEDALDDDIVGNEDSEYYTLINQREIQQLKERSPLWDPFFL</sequence>